<dbReference type="WBParaSite" id="ECPE_0000554701-mRNA-1">
    <property type="protein sequence ID" value="ECPE_0000554701-mRNA-1"/>
    <property type="gene ID" value="ECPE_0000554701"/>
</dbReference>
<dbReference type="EMBL" id="UZAN01042405">
    <property type="protein sequence ID" value="VDP75809.1"/>
    <property type="molecule type" value="Genomic_DNA"/>
</dbReference>
<feature type="region of interest" description="Disordered" evidence="1">
    <location>
        <begin position="24"/>
        <end position="50"/>
    </location>
</feature>
<evidence type="ECO:0000313" key="3">
    <source>
        <dbReference type="Proteomes" id="UP000272942"/>
    </source>
</evidence>
<dbReference type="SUPFAM" id="SSF48065">
    <property type="entry name" value="DBL homology domain (DH-domain)"/>
    <property type="match status" value="1"/>
</dbReference>
<evidence type="ECO:0000313" key="2">
    <source>
        <dbReference type="EMBL" id="VDP75809.1"/>
    </source>
</evidence>
<feature type="region of interest" description="Disordered" evidence="1">
    <location>
        <begin position="136"/>
        <end position="156"/>
    </location>
</feature>
<feature type="compositionally biased region" description="Basic and acidic residues" evidence="1">
    <location>
        <begin position="142"/>
        <end position="156"/>
    </location>
</feature>
<feature type="region of interest" description="Disordered" evidence="1">
    <location>
        <begin position="178"/>
        <end position="197"/>
    </location>
</feature>
<organism evidence="4">
    <name type="scientific">Echinostoma caproni</name>
    <dbReference type="NCBI Taxonomy" id="27848"/>
    <lineage>
        <taxon>Eukaryota</taxon>
        <taxon>Metazoa</taxon>
        <taxon>Spiralia</taxon>
        <taxon>Lophotrochozoa</taxon>
        <taxon>Platyhelminthes</taxon>
        <taxon>Trematoda</taxon>
        <taxon>Digenea</taxon>
        <taxon>Plagiorchiida</taxon>
        <taxon>Echinostomata</taxon>
        <taxon>Echinostomatoidea</taxon>
        <taxon>Echinostomatidae</taxon>
        <taxon>Echinostoma</taxon>
    </lineage>
</organism>
<evidence type="ECO:0000256" key="1">
    <source>
        <dbReference type="SAM" id="MobiDB-lite"/>
    </source>
</evidence>
<evidence type="ECO:0000313" key="4">
    <source>
        <dbReference type="WBParaSite" id="ECPE_0000554701-mRNA-1"/>
    </source>
</evidence>
<accession>A0A183AEZ9</accession>
<reference evidence="2 3" key="2">
    <citation type="submission" date="2018-11" db="EMBL/GenBank/DDBJ databases">
        <authorList>
            <consortium name="Pathogen Informatics"/>
        </authorList>
    </citation>
    <scope>NUCLEOTIDE SEQUENCE [LARGE SCALE GENOMIC DNA]</scope>
    <source>
        <strain evidence="2 3">Egypt</strain>
    </source>
</reference>
<dbReference type="InterPro" id="IPR035899">
    <property type="entry name" value="DBL_dom_sf"/>
</dbReference>
<protein>
    <submittedName>
        <fullName evidence="4">DH domain-containing protein</fullName>
    </submittedName>
</protein>
<proteinExistence type="predicted"/>
<keyword evidence="3" id="KW-1185">Reference proteome</keyword>
<reference evidence="4" key="1">
    <citation type="submission" date="2016-06" db="UniProtKB">
        <authorList>
            <consortium name="WormBaseParasite"/>
        </authorList>
    </citation>
    <scope>IDENTIFICATION</scope>
</reference>
<dbReference type="AlphaFoldDB" id="A0A183AEZ9"/>
<sequence length="508" mass="57681">MMNTGGGDFTSEILIKPESEVSVIHATSKSPANRYTRERRINRPNSPIWSRPIEEAEPKKSSTMDAEGSNRVILVRRKDSSKKNSLVRSHDAEEMNAMLLDVNSYRRHQSLPSYSDDNTDAVDIPKVLQVCVSSGSLANSLPDHDESSKRPGRDLCSEKYLQVRRSEHPYRLRTTTADRVSVQHDSSDNVTDEEEVEKYPLTPCYESAPESDPRQVMLTELLGSEKSHLEQLESINAVLCKVNKHQKIQTKWSKQAQDIIENLIGLQTDYVKRLGERLKGPFDSKTTIADVFQSMPIRQEKLLEYQGISQHLISYCELLQARCLINFADCNSSSTSKANTIDSRQTLDPSTMLLMTLTPSTNPDAKELKQLFSTLTNSAHSSPAVCLFGEHMLEKHTRELKVHSMIVELERSQSDERKLRYLLLFTDVLVCAKIRMLRKDRHRTYFGEGANKQRTTDRVSMLLRSNVPQNAHDMPLSEEPQTTRLEAKWIIPLDQLVIGANSQVLEGE</sequence>
<name>A0A183AEZ9_9TREM</name>
<dbReference type="OrthoDB" id="5873004at2759"/>
<gene>
    <name evidence="2" type="ORF">ECPE_LOCUS5534</name>
</gene>
<dbReference type="Proteomes" id="UP000272942">
    <property type="component" value="Unassembled WGS sequence"/>
</dbReference>